<keyword evidence="1" id="KW-1133">Transmembrane helix</keyword>
<dbReference type="AlphaFoldDB" id="A0A1Y1KNR3"/>
<evidence type="ECO:0000313" key="2">
    <source>
        <dbReference type="EMBL" id="JAV62218.1"/>
    </source>
</evidence>
<dbReference type="EMBL" id="GEZM01080325">
    <property type="protein sequence ID" value="JAV62218.1"/>
    <property type="molecule type" value="Transcribed_RNA"/>
</dbReference>
<evidence type="ECO:0000256" key="1">
    <source>
        <dbReference type="SAM" id="Phobius"/>
    </source>
</evidence>
<name>A0A1Y1KNR3_PHOPY</name>
<keyword evidence="1" id="KW-0472">Membrane</keyword>
<keyword evidence="1" id="KW-0812">Transmembrane</keyword>
<feature type="transmembrane region" description="Helical" evidence="1">
    <location>
        <begin position="47"/>
        <end position="70"/>
    </location>
</feature>
<organism evidence="2">
    <name type="scientific">Photinus pyralis</name>
    <name type="common">Common eastern firefly</name>
    <name type="synonym">Lampyris pyralis</name>
    <dbReference type="NCBI Taxonomy" id="7054"/>
    <lineage>
        <taxon>Eukaryota</taxon>
        <taxon>Metazoa</taxon>
        <taxon>Ecdysozoa</taxon>
        <taxon>Arthropoda</taxon>
        <taxon>Hexapoda</taxon>
        <taxon>Insecta</taxon>
        <taxon>Pterygota</taxon>
        <taxon>Neoptera</taxon>
        <taxon>Endopterygota</taxon>
        <taxon>Coleoptera</taxon>
        <taxon>Polyphaga</taxon>
        <taxon>Elateriformia</taxon>
        <taxon>Elateroidea</taxon>
        <taxon>Lampyridae</taxon>
        <taxon>Lampyrinae</taxon>
        <taxon>Photinus</taxon>
    </lineage>
</organism>
<reference evidence="2" key="1">
    <citation type="journal article" date="2016" name="Sci. Rep.">
        <title>Molecular characterization of firefly nuptial gifts: a multi-omics approach sheds light on postcopulatory sexual selection.</title>
        <authorList>
            <person name="Al-Wathiqui N."/>
            <person name="Fallon T.R."/>
            <person name="South A."/>
            <person name="Weng J.K."/>
            <person name="Lewis S.M."/>
        </authorList>
    </citation>
    <scope>NUCLEOTIDE SEQUENCE</scope>
</reference>
<sequence length="163" mass="18907">MCITRTVITVAKATRNVRAGRKFLRELIVGSMCLIFVGGGGRGRFCVVVVGGFTPFLVGKFMFTLFLLWINFPIFWQINFTKEWSSPSRIIRAQWRQHSKIAHCTKIRHYNDAHQIILRSYKWNTFYNLKFCIPPCVVNCIQNNANIDLDLTQRATIINSFSR</sequence>
<protein>
    <submittedName>
        <fullName evidence="2">Uncharacterized protein</fullName>
    </submittedName>
</protein>
<accession>A0A1Y1KNR3</accession>
<feature type="transmembrane region" description="Helical" evidence="1">
    <location>
        <begin position="23"/>
        <end position="41"/>
    </location>
</feature>
<proteinExistence type="predicted"/>